<organism evidence="2 3">
    <name type="scientific">Tilletiaria anomala (strain ATCC 24038 / CBS 436.72 / UBC 951)</name>
    <dbReference type="NCBI Taxonomy" id="1037660"/>
    <lineage>
        <taxon>Eukaryota</taxon>
        <taxon>Fungi</taxon>
        <taxon>Dikarya</taxon>
        <taxon>Basidiomycota</taxon>
        <taxon>Ustilaginomycotina</taxon>
        <taxon>Exobasidiomycetes</taxon>
        <taxon>Georgefischeriales</taxon>
        <taxon>Tilletiariaceae</taxon>
        <taxon>Tilletiaria</taxon>
    </lineage>
</organism>
<name>A0A066V8E0_TILAU</name>
<dbReference type="AlphaFoldDB" id="A0A066V8E0"/>
<comment type="caution">
    <text evidence="2">The sequence shown here is derived from an EMBL/GenBank/DDBJ whole genome shotgun (WGS) entry which is preliminary data.</text>
</comment>
<keyword evidence="3" id="KW-1185">Reference proteome</keyword>
<feature type="region of interest" description="Disordered" evidence="1">
    <location>
        <begin position="189"/>
        <end position="211"/>
    </location>
</feature>
<evidence type="ECO:0000313" key="2">
    <source>
        <dbReference type="EMBL" id="KDN35019.1"/>
    </source>
</evidence>
<reference evidence="2 3" key="1">
    <citation type="submission" date="2014-05" db="EMBL/GenBank/DDBJ databases">
        <title>Draft genome sequence of a rare smut relative, Tilletiaria anomala UBC 951.</title>
        <authorList>
            <consortium name="DOE Joint Genome Institute"/>
            <person name="Toome M."/>
            <person name="Kuo A."/>
            <person name="Henrissat B."/>
            <person name="Lipzen A."/>
            <person name="Tritt A."/>
            <person name="Yoshinaga Y."/>
            <person name="Zane M."/>
            <person name="Barry K."/>
            <person name="Grigoriev I.V."/>
            <person name="Spatafora J.W."/>
            <person name="Aimea M.C."/>
        </authorList>
    </citation>
    <scope>NUCLEOTIDE SEQUENCE [LARGE SCALE GENOMIC DNA]</scope>
    <source>
        <strain evidence="2 3">UBC 951</strain>
    </source>
</reference>
<dbReference type="Proteomes" id="UP000027361">
    <property type="component" value="Unassembled WGS sequence"/>
</dbReference>
<proteinExistence type="predicted"/>
<dbReference type="RefSeq" id="XP_013239732.1">
    <property type="nucleotide sequence ID" value="XM_013384278.1"/>
</dbReference>
<dbReference type="GeneID" id="25265765"/>
<evidence type="ECO:0000256" key="1">
    <source>
        <dbReference type="SAM" id="MobiDB-lite"/>
    </source>
</evidence>
<sequence length="211" mass="23890">MRANNFERGGISWSQNVNASYIPAESAEEQVKRDYPFIPYDTLELTNHNGMLELSLWVLVWRSISGRSDPTSEVFVMRRTRTQLGLSIAACEAKYARCPLQRCPPSASEEKKLDVVQAQKDQRELPYKKSQPAAEAGKQEWFKLLRTDKKSKSSLACHLTSRRTHGLTALTVLLYPILPFLTAHELTRDAKENEVSPELSDQLGDSEENPP</sequence>
<dbReference type="InParanoid" id="A0A066V8E0"/>
<dbReference type="EMBL" id="JMSN01000242">
    <property type="protein sequence ID" value="KDN35019.1"/>
    <property type="molecule type" value="Genomic_DNA"/>
</dbReference>
<accession>A0A066V8E0</accession>
<dbReference type="HOGENOM" id="CLU_1305641_0_0_1"/>
<evidence type="ECO:0000313" key="3">
    <source>
        <dbReference type="Proteomes" id="UP000027361"/>
    </source>
</evidence>
<gene>
    <name evidence="2" type="ORF">K437DRAFT_265528</name>
</gene>
<protein>
    <submittedName>
        <fullName evidence="2">Uncharacterized protein</fullName>
    </submittedName>
</protein>